<dbReference type="Gene3D" id="3.40.50.970">
    <property type="match status" value="1"/>
</dbReference>
<keyword evidence="2" id="KW-0786">Thiamine pyrophosphate</keyword>
<feature type="compositionally biased region" description="Basic and acidic residues" evidence="3">
    <location>
        <begin position="11"/>
        <end position="23"/>
    </location>
</feature>
<gene>
    <name evidence="4" type="ORF">STAS_14926</name>
</gene>
<reference evidence="5" key="1">
    <citation type="journal article" date="2019" name="Curr. Biol.">
        <title>Genome Sequence of Striga asiatica Provides Insight into the Evolution of Plant Parasitism.</title>
        <authorList>
            <person name="Yoshida S."/>
            <person name="Kim S."/>
            <person name="Wafula E.K."/>
            <person name="Tanskanen J."/>
            <person name="Kim Y.M."/>
            <person name="Honaas L."/>
            <person name="Yang Z."/>
            <person name="Spallek T."/>
            <person name="Conn C.E."/>
            <person name="Ichihashi Y."/>
            <person name="Cheong K."/>
            <person name="Cui S."/>
            <person name="Der J.P."/>
            <person name="Gundlach H."/>
            <person name="Jiao Y."/>
            <person name="Hori C."/>
            <person name="Ishida J.K."/>
            <person name="Kasahara H."/>
            <person name="Kiba T."/>
            <person name="Kim M.S."/>
            <person name="Koo N."/>
            <person name="Laohavisit A."/>
            <person name="Lee Y.H."/>
            <person name="Lumba S."/>
            <person name="McCourt P."/>
            <person name="Mortimer J.C."/>
            <person name="Mutuku J.M."/>
            <person name="Nomura T."/>
            <person name="Sasaki-Sekimoto Y."/>
            <person name="Seto Y."/>
            <person name="Wang Y."/>
            <person name="Wakatake T."/>
            <person name="Sakakibara H."/>
            <person name="Demura T."/>
            <person name="Yamaguchi S."/>
            <person name="Yoneyama K."/>
            <person name="Manabe R.I."/>
            <person name="Nelson D.C."/>
            <person name="Schulman A.H."/>
            <person name="Timko M.P."/>
            <person name="dePamphilis C.W."/>
            <person name="Choi D."/>
            <person name="Shirasu K."/>
        </authorList>
    </citation>
    <scope>NUCLEOTIDE SEQUENCE [LARGE SCALE GENOMIC DNA]</scope>
    <source>
        <strain evidence="5">cv. UVA1</strain>
    </source>
</reference>
<sequence length="159" mass="18307">MKGNTGNGAEKGTRNEEKKKQSKFESAAIRKPTWIPKISKSDKTKKKRKIKKAEDLQFEAADELADVAEKAHYTTRYPITAFKKYITESKFENEADLKATENKIEEIVEDFVEFADKSPVPARNKLLENVFSDPRGFGIRHDEKYRYEDPKFIEGTAQV</sequence>
<dbReference type="OrthoDB" id="10256198at2759"/>
<evidence type="ECO:0000256" key="1">
    <source>
        <dbReference type="ARBA" id="ARBA00001964"/>
    </source>
</evidence>
<name>A0A5A7Q069_STRAF</name>
<comment type="cofactor">
    <cofactor evidence="1">
        <name>thiamine diphosphate</name>
        <dbReference type="ChEBI" id="CHEBI:58937"/>
    </cofactor>
</comment>
<organism evidence="4 5">
    <name type="scientific">Striga asiatica</name>
    <name type="common">Asiatic witchweed</name>
    <name type="synonym">Buchnera asiatica</name>
    <dbReference type="NCBI Taxonomy" id="4170"/>
    <lineage>
        <taxon>Eukaryota</taxon>
        <taxon>Viridiplantae</taxon>
        <taxon>Streptophyta</taxon>
        <taxon>Embryophyta</taxon>
        <taxon>Tracheophyta</taxon>
        <taxon>Spermatophyta</taxon>
        <taxon>Magnoliopsida</taxon>
        <taxon>eudicotyledons</taxon>
        <taxon>Gunneridae</taxon>
        <taxon>Pentapetalae</taxon>
        <taxon>asterids</taxon>
        <taxon>lamiids</taxon>
        <taxon>Lamiales</taxon>
        <taxon>Orobanchaceae</taxon>
        <taxon>Buchnereae</taxon>
        <taxon>Striga</taxon>
    </lineage>
</organism>
<dbReference type="SUPFAM" id="SSF52518">
    <property type="entry name" value="Thiamin diphosphate-binding fold (THDP-binding)"/>
    <property type="match status" value="1"/>
</dbReference>
<dbReference type="Proteomes" id="UP000325081">
    <property type="component" value="Unassembled WGS sequence"/>
</dbReference>
<dbReference type="InterPro" id="IPR050642">
    <property type="entry name" value="PDH_E1_Alpha_Subunit"/>
</dbReference>
<evidence type="ECO:0000313" key="4">
    <source>
        <dbReference type="EMBL" id="GER38414.1"/>
    </source>
</evidence>
<dbReference type="PANTHER" id="PTHR11516">
    <property type="entry name" value="PYRUVATE DEHYDROGENASE E1 COMPONENT, ALPHA SUBUNIT BACTERIAL AND ORGANELLAR"/>
    <property type="match status" value="1"/>
</dbReference>
<protein>
    <submittedName>
        <fullName evidence="4">Pyruvate dehydrogenase E1 alpha</fullName>
    </submittedName>
</protein>
<dbReference type="GO" id="GO:0004739">
    <property type="term" value="F:pyruvate dehydrogenase (acetyl-transferring) activity"/>
    <property type="evidence" value="ECO:0007669"/>
    <property type="project" value="TreeGrafter"/>
</dbReference>
<comment type="caution">
    <text evidence="4">The sequence shown here is derived from an EMBL/GenBank/DDBJ whole genome shotgun (WGS) entry which is preliminary data.</text>
</comment>
<keyword evidence="5" id="KW-1185">Reference proteome</keyword>
<evidence type="ECO:0000313" key="5">
    <source>
        <dbReference type="Proteomes" id="UP000325081"/>
    </source>
</evidence>
<evidence type="ECO:0000256" key="2">
    <source>
        <dbReference type="ARBA" id="ARBA00023052"/>
    </source>
</evidence>
<dbReference type="InterPro" id="IPR029061">
    <property type="entry name" value="THDP-binding"/>
</dbReference>
<proteinExistence type="predicted"/>
<dbReference type="GO" id="GO:0006086">
    <property type="term" value="P:pyruvate decarboxylation to acetyl-CoA"/>
    <property type="evidence" value="ECO:0007669"/>
    <property type="project" value="TreeGrafter"/>
</dbReference>
<evidence type="ECO:0000256" key="3">
    <source>
        <dbReference type="SAM" id="MobiDB-lite"/>
    </source>
</evidence>
<keyword evidence="4" id="KW-0670">Pyruvate</keyword>
<dbReference type="PANTHER" id="PTHR11516:SF60">
    <property type="entry name" value="PYRUVATE DEHYDROGENASE E1 COMPONENT SUBUNIT ALPHA"/>
    <property type="match status" value="1"/>
</dbReference>
<dbReference type="EMBL" id="BKCP01005516">
    <property type="protein sequence ID" value="GER38414.1"/>
    <property type="molecule type" value="Genomic_DNA"/>
</dbReference>
<accession>A0A5A7Q069</accession>
<feature type="region of interest" description="Disordered" evidence="3">
    <location>
        <begin position="1"/>
        <end position="51"/>
    </location>
</feature>
<dbReference type="AlphaFoldDB" id="A0A5A7Q069"/>